<gene>
    <name evidence="1" type="ORF">JHL16_00615</name>
</gene>
<dbReference type="EMBL" id="JAENHL010000003">
    <property type="protein sequence ID" value="MBK1864840.1"/>
    <property type="molecule type" value="Genomic_DNA"/>
</dbReference>
<organism evidence="1 2">
    <name type="scientific">Taklimakanibacter albus</name>
    <dbReference type="NCBI Taxonomy" id="2800327"/>
    <lineage>
        <taxon>Bacteria</taxon>
        <taxon>Pseudomonadati</taxon>
        <taxon>Pseudomonadota</taxon>
        <taxon>Alphaproteobacteria</taxon>
        <taxon>Hyphomicrobiales</taxon>
        <taxon>Aestuariivirgaceae</taxon>
        <taxon>Taklimakanibacter</taxon>
    </lineage>
</organism>
<name>A0ACC5QWV2_9HYPH</name>
<dbReference type="Proteomes" id="UP000616151">
    <property type="component" value="Unassembled WGS sequence"/>
</dbReference>
<accession>A0ACC5QWV2</accession>
<reference evidence="1" key="1">
    <citation type="submission" date="2021-01" db="EMBL/GenBank/DDBJ databases">
        <authorList>
            <person name="Sun Q."/>
        </authorList>
    </citation>
    <scope>NUCLEOTIDE SEQUENCE</scope>
    <source>
        <strain evidence="1">YIM B02566</strain>
    </source>
</reference>
<keyword evidence="2" id="KW-1185">Reference proteome</keyword>
<evidence type="ECO:0000313" key="2">
    <source>
        <dbReference type="Proteomes" id="UP000616151"/>
    </source>
</evidence>
<sequence>MTIPSYPGYVVAENRDGKFRLTIPLRADHTVLTVLGILIFIWALGEFQVYSALTTGRVPPGAKSMLFGVESRDSANPYFMACALALWTVVGAILIGVFLCAATLKEIIELDAVRLKRRKLLLGMGPSREYKVADISDLRPAPYIPPASPRHPYPVYFPLSFRYGGICFDCGRDTHFLGSGLDEGESRYVIEEMCKRVKSLCAQDSID</sequence>
<comment type="caution">
    <text evidence="1">The sequence shown here is derived from an EMBL/GenBank/DDBJ whole genome shotgun (WGS) entry which is preliminary data.</text>
</comment>
<evidence type="ECO:0000313" key="1">
    <source>
        <dbReference type="EMBL" id="MBK1864840.1"/>
    </source>
</evidence>
<protein>
    <submittedName>
        <fullName evidence="1">Uncharacterized protein</fullName>
    </submittedName>
</protein>
<proteinExistence type="predicted"/>